<gene>
    <name evidence="1" type="ORF">METZ01_LOCUS398022</name>
</gene>
<accession>A0A382VGZ3</accession>
<protein>
    <submittedName>
        <fullName evidence="1">Uncharacterized protein</fullName>
    </submittedName>
</protein>
<evidence type="ECO:0000313" key="1">
    <source>
        <dbReference type="EMBL" id="SVD45168.1"/>
    </source>
</evidence>
<feature type="non-terminal residue" evidence="1">
    <location>
        <position position="56"/>
    </location>
</feature>
<dbReference type="EMBL" id="UINC01151515">
    <property type="protein sequence ID" value="SVD45168.1"/>
    <property type="molecule type" value="Genomic_DNA"/>
</dbReference>
<feature type="non-terminal residue" evidence="1">
    <location>
        <position position="1"/>
    </location>
</feature>
<reference evidence="1" key="1">
    <citation type="submission" date="2018-05" db="EMBL/GenBank/DDBJ databases">
        <authorList>
            <person name="Lanie J.A."/>
            <person name="Ng W.-L."/>
            <person name="Kazmierczak K.M."/>
            <person name="Andrzejewski T.M."/>
            <person name="Davidsen T.M."/>
            <person name="Wayne K.J."/>
            <person name="Tettelin H."/>
            <person name="Glass J.I."/>
            <person name="Rusch D."/>
            <person name="Podicherti R."/>
            <person name="Tsui H.-C.T."/>
            <person name="Winkler M.E."/>
        </authorList>
    </citation>
    <scope>NUCLEOTIDE SEQUENCE</scope>
</reference>
<proteinExistence type="predicted"/>
<sequence>VAQYAPLAKRLAITGCPLGQAGSIFLRLGVEVEFAERTAGRLKISSNRLSLLATRR</sequence>
<name>A0A382VGZ3_9ZZZZ</name>
<organism evidence="1">
    <name type="scientific">marine metagenome</name>
    <dbReference type="NCBI Taxonomy" id="408172"/>
    <lineage>
        <taxon>unclassified sequences</taxon>
        <taxon>metagenomes</taxon>
        <taxon>ecological metagenomes</taxon>
    </lineage>
</organism>
<dbReference type="AlphaFoldDB" id="A0A382VGZ3"/>